<keyword evidence="2" id="KW-1185">Reference proteome</keyword>
<protein>
    <submittedName>
        <fullName evidence="1">Uncharacterized protein</fullName>
    </submittedName>
</protein>
<accession>A0ABT6MGG4</accession>
<evidence type="ECO:0000313" key="2">
    <source>
        <dbReference type="Proteomes" id="UP001160334"/>
    </source>
</evidence>
<name>A0ABT6MGG4_9NOCA</name>
<dbReference type="RefSeq" id="WP_280762173.1">
    <property type="nucleotide sequence ID" value="NZ_JARXVC010000011.1"/>
</dbReference>
<organism evidence="1 2">
    <name type="scientific">Prescottella agglutinans</name>
    <dbReference type="NCBI Taxonomy" id="1644129"/>
    <lineage>
        <taxon>Bacteria</taxon>
        <taxon>Bacillati</taxon>
        <taxon>Actinomycetota</taxon>
        <taxon>Actinomycetes</taxon>
        <taxon>Mycobacteriales</taxon>
        <taxon>Nocardiaceae</taxon>
        <taxon>Prescottella</taxon>
    </lineage>
</organism>
<reference evidence="1 2" key="1">
    <citation type="submission" date="2023-04" db="EMBL/GenBank/DDBJ databases">
        <title>Forest soil microbial communities from Buena Vista Peninsula, Colon Province, Panama.</title>
        <authorList>
            <person name="Bouskill N."/>
        </authorList>
    </citation>
    <scope>NUCLEOTIDE SEQUENCE [LARGE SCALE GENOMIC DNA]</scope>
    <source>
        <strain evidence="1 2">CFH S0262</strain>
    </source>
</reference>
<proteinExistence type="predicted"/>
<dbReference type="Proteomes" id="UP001160334">
    <property type="component" value="Unassembled WGS sequence"/>
</dbReference>
<dbReference type="EMBL" id="JARXVC010000011">
    <property type="protein sequence ID" value="MDH6282891.1"/>
    <property type="molecule type" value="Genomic_DNA"/>
</dbReference>
<comment type="caution">
    <text evidence="1">The sequence shown here is derived from an EMBL/GenBank/DDBJ whole genome shotgun (WGS) entry which is preliminary data.</text>
</comment>
<evidence type="ECO:0000313" key="1">
    <source>
        <dbReference type="EMBL" id="MDH6282891.1"/>
    </source>
</evidence>
<gene>
    <name evidence="1" type="ORF">M2280_004128</name>
</gene>
<sequence length="71" mass="7868">MTGRQWAVDCGGQYGEEDLCIHLTQESAEACLATVYRVFDDVEEWDYPPRVVTRADESGEWTAIEPTGAAA</sequence>